<evidence type="ECO:0008006" key="4">
    <source>
        <dbReference type="Google" id="ProtNLM"/>
    </source>
</evidence>
<dbReference type="EMBL" id="KN832870">
    <property type="protein sequence ID" value="KIN07144.1"/>
    <property type="molecule type" value="Genomic_DNA"/>
</dbReference>
<name>A0A0C3D741_OIDMZ</name>
<evidence type="ECO:0000313" key="2">
    <source>
        <dbReference type="EMBL" id="KIN07144.1"/>
    </source>
</evidence>
<organism evidence="2 3">
    <name type="scientific">Oidiodendron maius (strain Zn)</name>
    <dbReference type="NCBI Taxonomy" id="913774"/>
    <lineage>
        <taxon>Eukaryota</taxon>
        <taxon>Fungi</taxon>
        <taxon>Dikarya</taxon>
        <taxon>Ascomycota</taxon>
        <taxon>Pezizomycotina</taxon>
        <taxon>Leotiomycetes</taxon>
        <taxon>Leotiomycetes incertae sedis</taxon>
        <taxon>Myxotrichaceae</taxon>
        <taxon>Oidiodendron</taxon>
    </lineage>
</organism>
<keyword evidence="3" id="KW-1185">Reference proteome</keyword>
<accession>A0A0C3D741</accession>
<dbReference type="Proteomes" id="UP000054321">
    <property type="component" value="Unassembled WGS sequence"/>
</dbReference>
<feature type="signal peptide" evidence="1">
    <location>
        <begin position="1"/>
        <end position="27"/>
    </location>
</feature>
<evidence type="ECO:0000313" key="3">
    <source>
        <dbReference type="Proteomes" id="UP000054321"/>
    </source>
</evidence>
<proteinExistence type="predicted"/>
<sequence length="424" mass="45410">MRLSPLSCPYGSTFLLFLLSLTSNVDALVRRSGACAARTSSIPAKTTSVAPTPAPSCYLQNEDPDQGINERGCICGTKTLPLLTLSSVTDVSQSCSYTEWPSSKVSNPISIETQYYTNNCQACTLVGGLADTPTCTSVAKCIPTTTPKPSSSSTLPPTASGTFTVWLSNNSVPIGDENNKNNGTDLRTTMFSKLQALCPDNKSECDSTTKAAIDEIPTVVDDNPMGETLMFTIQDSSYDSKDNRDRMLAAVVATWQQATAKSCKEVTYEAYADQAATPGCGQGPVKKDLSELARFGAVKKRELDPREECQGVSECLPPPRKCTYTATVCSAPDHITTVMESSNGQLNNHMDVEVSWQLDGVSAFDEFLCDAIIDGLTDLAMAVAPELIEAGLLEEYEFDSLCADLAETDSSMNQRSSANSALIE</sequence>
<dbReference type="AlphaFoldDB" id="A0A0C3D741"/>
<keyword evidence="1" id="KW-0732">Signal</keyword>
<reference evidence="3" key="2">
    <citation type="submission" date="2015-01" db="EMBL/GenBank/DDBJ databases">
        <title>Evolutionary Origins and Diversification of the Mycorrhizal Mutualists.</title>
        <authorList>
            <consortium name="DOE Joint Genome Institute"/>
            <consortium name="Mycorrhizal Genomics Consortium"/>
            <person name="Kohler A."/>
            <person name="Kuo A."/>
            <person name="Nagy L.G."/>
            <person name="Floudas D."/>
            <person name="Copeland A."/>
            <person name="Barry K.W."/>
            <person name="Cichocki N."/>
            <person name="Veneault-Fourrey C."/>
            <person name="LaButti K."/>
            <person name="Lindquist E.A."/>
            <person name="Lipzen A."/>
            <person name="Lundell T."/>
            <person name="Morin E."/>
            <person name="Murat C."/>
            <person name="Riley R."/>
            <person name="Ohm R."/>
            <person name="Sun H."/>
            <person name="Tunlid A."/>
            <person name="Henrissat B."/>
            <person name="Grigoriev I.V."/>
            <person name="Hibbett D.S."/>
            <person name="Martin F."/>
        </authorList>
    </citation>
    <scope>NUCLEOTIDE SEQUENCE [LARGE SCALE GENOMIC DNA]</scope>
    <source>
        <strain evidence="3">Zn</strain>
    </source>
</reference>
<gene>
    <name evidence="2" type="ORF">OIDMADRAFT_47051</name>
</gene>
<reference evidence="2 3" key="1">
    <citation type="submission" date="2014-04" db="EMBL/GenBank/DDBJ databases">
        <authorList>
            <consortium name="DOE Joint Genome Institute"/>
            <person name="Kuo A."/>
            <person name="Martino E."/>
            <person name="Perotto S."/>
            <person name="Kohler A."/>
            <person name="Nagy L.G."/>
            <person name="Floudas D."/>
            <person name="Copeland A."/>
            <person name="Barry K.W."/>
            <person name="Cichocki N."/>
            <person name="Veneault-Fourrey C."/>
            <person name="LaButti K."/>
            <person name="Lindquist E.A."/>
            <person name="Lipzen A."/>
            <person name="Lundell T."/>
            <person name="Morin E."/>
            <person name="Murat C."/>
            <person name="Sun H."/>
            <person name="Tunlid A."/>
            <person name="Henrissat B."/>
            <person name="Grigoriev I.V."/>
            <person name="Hibbett D.S."/>
            <person name="Martin F."/>
            <person name="Nordberg H.P."/>
            <person name="Cantor M.N."/>
            <person name="Hua S.X."/>
        </authorList>
    </citation>
    <scope>NUCLEOTIDE SEQUENCE [LARGE SCALE GENOMIC DNA]</scope>
    <source>
        <strain evidence="2 3">Zn</strain>
    </source>
</reference>
<dbReference type="InParanoid" id="A0A0C3D741"/>
<dbReference type="OrthoDB" id="3538623at2759"/>
<evidence type="ECO:0000256" key="1">
    <source>
        <dbReference type="SAM" id="SignalP"/>
    </source>
</evidence>
<dbReference type="HOGENOM" id="CLU_647409_0_0_1"/>
<protein>
    <recommendedName>
        <fullName evidence="4">Ig-like domain-containing protein</fullName>
    </recommendedName>
</protein>
<feature type="chain" id="PRO_5002163289" description="Ig-like domain-containing protein" evidence="1">
    <location>
        <begin position="28"/>
        <end position="424"/>
    </location>
</feature>